<protein>
    <submittedName>
        <fullName evidence="2">Aldo/keto reductase</fullName>
    </submittedName>
</protein>
<evidence type="ECO:0000313" key="2">
    <source>
        <dbReference type="EMBL" id="AEG01457.1"/>
    </source>
</evidence>
<dbReference type="eggNOG" id="COG0656">
    <property type="taxonomic scope" value="Bacteria"/>
</dbReference>
<dbReference type="SUPFAM" id="SSF51430">
    <property type="entry name" value="NAD(P)-linked oxidoreductase"/>
    <property type="match status" value="1"/>
</dbReference>
<dbReference type="RefSeq" id="WP_013819684.1">
    <property type="nucleotide sequence ID" value="NC_015572.1"/>
</dbReference>
<name>G0A2V4_METMM</name>
<proteinExistence type="predicted"/>
<sequence length="281" mass="31482">MQDDVVISSAGVAMPRLIYGTAWKKQRTAEWVALALEQGFRGIDTACQPKHYYEPGVGEALHGAFELGLGREQIYLQTKFTPLSGQDPQQVPYDPQAALDQQVVQSFKKSLDNLHTDYLDGLVLHSPLADRQQLMTVWRAMEAIALSGGARQLGISNCYDPVVFKSLYEAATVKPAVLQNRFYADTHYDIELRKFCRAHNVIYQSFWTLTANPGILANAVIVELADRYRRTPAQILFRYLTQIGVVPLTGTTSAQHMREDLAIFVFELTQDECAGIDRLLG</sequence>
<dbReference type="InterPro" id="IPR023210">
    <property type="entry name" value="NADP_OxRdtase_dom"/>
</dbReference>
<reference evidence="3" key="3">
    <citation type="submission" date="2011-05" db="EMBL/GenBank/DDBJ databases">
        <title>Complete sequence of Methylomonas methanica MC09.</title>
        <authorList>
            <consortium name="US DOE Joint Genome Institute"/>
            <person name="Lucas S."/>
            <person name="Han J."/>
            <person name="Lapidus A."/>
            <person name="Cheng J.-F."/>
            <person name="Goodwin L."/>
            <person name="Pitluck S."/>
            <person name="Peters L."/>
            <person name="Mikhailova N."/>
            <person name="Teshima H."/>
            <person name="Han C."/>
            <person name="Tapia R."/>
            <person name="Land M."/>
            <person name="Hauser L."/>
            <person name="Kyrpides N."/>
            <person name="Ivanova N."/>
            <person name="Pagani I."/>
            <person name="Stein L."/>
            <person name="Woyke T."/>
        </authorList>
    </citation>
    <scope>NUCLEOTIDE SEQUENCE [LARGE SCALE GENOMIC DNA]</scope>
    <source>
        <strain evidence="3">MC09</strain>
    </source>
</reference>
<dbReference type="AlphaFoldDB" id="G0A2V4"/>
<dbReference type="CDD" id="cd19071">
    <property type="entry name" value="AKR_AKR1-5-like"/>
    <property type="match status" value="1"/>
</dbReference>
<keyword evidence="3" id="KW-1185">Reference proteome</keyword>
<dbReference type="HOGENOM" id="CLU_023205_10_1_6"/>
<dbReference type="PANTHER" id="PTHR43827:SF8">
    <property type="entry name" value="ALDO_KETO REDUCTASE FAMILY PROTEIN"/>
    <property type="match status" value="1"/>
</dbReference>
<dbReference type="PRINTS" id="PR00069">
    <property type="entry name" value="ALDKETRDTASE"/>
</dbReference>
<dbReference type="EMBL" id="CP002738">
    <property type="protein sequence ID" value="AEG01457.1"/>
    <property type="molecule type" value="Genomic_DNA"/>
</dbReference>
<dbReference type="STRING" id="857087.Metme_3079"/>
<feature type="domain" description="NADP-dependent oxidoreductase" evidence="1">
    <location>
        <begin position="23"/>
        <end position="279"/>
    </location>
</feature>
<dbReference type="Pfam" id="PF00248">
    <property type="entry name" value="Aldo_ket_red"/>
    <property type="match status" value="1"/>
</dbReference>
<dbReference type="OrthoDB" id="9804790at2"/>
<accession>G0A2V4</accession>
<evidence type="ECO:0000313" key="3">
    <source>
        <dbReference type="Proteomes" id="UP000008888"/>
    </source>
</evidence>
<dbReference type="PANTHER" id="PTHR43827">
    <property type="entry name" value="2,5-DIKETO-D-GLUCONIC ACID REDUCTASE"/>
    <property type="match status" value="1"/>
</dbReference>
<evidence type="ECO:0000259" key="1">
    <source>
        <dbReference type="Pfam" id="PF00248"/>
    </source>
</evidence>
<dbReference type="GO" id="GO:0016491">
    <property type="term" value="F:oxidoreductase activity"/>
    <property type="evidence" value="ECO:0007669"/>
    <property type="project" value="InterPro"/>
</dbReference>
<reference key="2">
    <citation type="submission" date="2011-05" db="EMBL/GenBank/DDBJ databases">
        <title>Complete genome sequence of the aerobic marine methanotroph Methylomonas methanica MC09.</title>
        <authorList>
            <person name="Boden R."/>
            <person name="Cunliffe M."/>
            <person name="Scanlan J."/>
            <person name="Moussard H."/>
            <person name="Kits K.D."/>
            <person name="Klotz M."/>
            <person name="Jetten M."/>
            <person name="Vuilleumier S."/>
            <person name="Han J."/>
            <person name="Peters L."/>
            <person name="Mikhailova N."/>
            <person name="Teshima H."/>
            <person name="Tapia R."/>
            <person name="Kyrpides N."/>
            <person name="Ivanova N."/>
            <person name="Pagani I."/>
            <person name="Cheng J.-F."/>
            <person name="Goodwin L."/>
            <person name="Han C."/>
            <person name="Hauser L."/>
            <person name="Land M."/>
            <person name="Lapidus A."/>
            <person name="Lucas S."/>
            <person name="Pitluck S."/>
            <person name="Woyke T."/>
            <person name="Stein L.Y."/>
            <person name="Murrell C."/>
        </authorList>
    </citation>
    <scope>NUCLEOTIDE SEQUENCE</scope>
    <source>
        <strain>MC09</strain>
    </source>
</reference>
<reference evidence="2 3" key="1">
    <citation type="journal article" date="2011" name="J. Bacteriol.">
        <title>Complete Genome Sequence of the Aerobic Marine Methanotroph Methylomonas methanica MC09.</title>
        <authorList>
            <person name="Boden R."/>
            <person name="Cunliffe M."/>
            <person name="Scanlan J."/>
            <person name="Moussard H."/>
            <person name="Kits K.D."/>
            <person name="Klotz M.G."/>
            <person name="Jetten M.S."/>
            <person name="Vuilleumier S."/>
            <person name="Han J."/>
            <person name="Peters L."/>
            <person name="Mikhailova N."/>
            <person name="Teshima H."/>
            <person name="Tapia R."/>
            <person name="Kyrpides N."/>
            <person name="Ivanova N."/>
            <person name="Pagani I."/>
            <person name="Cheng J.F."/>
            <person name="Goodwin L."/>
            <person name="Han C."/>
            <person name="Hauser L."/>
            <person name="Land M.L."/>
            <person name="Lapidus A."/>
            <person name="Lucas S."/>
            <person name="Pitluck S."/>
            <person name="Woyke T."/>
            <person name="Stein L."/>
            <person name="Murrell J.C."/>
        </authorList>
    </citation>
    <scope>NUCLEOTIDE SEQUENCE [LARGE SCALE GENOMIC DNA]</scope>
    <source>
        <strain evidence="2 3">MC09</strain>
    </source>
</reference>
<dbReference type="Proteomes" id="UP000008888">
    <property type="component" value="Chromosome"/>
</dbReference>
<dbReference type="KEGG" id="mmt:Metme_3079"/>
<dbReference type="InterPro" id="IPR036812">
    <property type="entry name" value="NAD(P)_OxRdtase_dom_sf"/>
</dbReference>
<organism evidence="2 3">
    <name type="scientific">Methylomonas methanica (strain DSM 25384 / MC09)</name>
    <dbReference type="NCBI Taxonomy" id="857087"/>
    <lineage>
        <taxon>Bacteria</taxon>
        <taxon>Pseudomonadati</taxon>
        <taxon>Pseudomonadota</taxon>
        <taxon>Gammaproteobacteria</taxon>
        <taxon>Methylococcales</taxon>
        <taxon>Methylococcaceae</taxon>
        <taxon>Methylomonas</taxon>
    </lineage>
</organism>
<gene>
    <name evidence="2" type="ordered locus">Metme_3079</name>
</gene>
<dbReference type="InterPro" id="IPR020471">
    <property type="entry name" value="AKR"/>
</dbReference>
<dbReference type="Gene3D" id="3.20.20.100">
    <property type="entry name" value="NADP-dependent oxidoreductase domain"/>
    <property type="match status" value="1"/>
</dbReference>